<accession>A0ABQ1WSY4</accession>
<proteinExistence type="predicted"/>
<dbReference type="RefSeq" id="WP_188557749.1">
    <property type="nucleotide sequence ID" value="NZ_BMGS01000005.1"/>
</dbReference>
<evidence type="ECO:0008006" key="3">
    <source>
        <dbReference type="Google" id="ProtNLM"/>
    </source>
</evidence>
<dbReference type="Gene3D" id="2.60.40.1120">
    <property type="entry name" value="Carboxypeptidase-like, regulatory domain"/>
    <property type="match status" value="1"/>
</dbReference>
<reference evidence="2" key="1">
    <citation type="journal article" date="2019" name="Int. J. Syst. Evol. Microbiol.">
        <title>The Global Catalogue of Microorganisms (GCM) 10K type strain sequencing project: providing services to taxonomists for standard genome sequencing and annotation.</title>
        <authorList>
            <consortium name="The Broad Institute Genomics Platform"/>
            <consortium name="The Broad Institute Genome Sequencing Center for Infectious Disease"/>
            <person name="Wu L."/>
            <person name="Ma J."/>
        </authorList>
    </citation>
    <scope>NUCLEOTIDE SEQUENCE [LARGE SCALE GENOMIC DNA]</scope>
    <source>
        <strain evidence="2">CGMCC 1.12990</strain>
    </source>
</reference>
<dbReference type="SUPFAM" id="SSF49464">
    <property type="entry name" value="Carboxypeptidase regulatory domain-like"/>
    <property type="match status" value="1"/>
</dbReference>
<protein>
    <recommendedName>
        <fullName evidence="3">Carboxypeptidase-like regulatory domain-containing protein</fullName>
    </recommendedName>
</protein>
<evidence type="ECO:0000313" key="2">
    <source>
        <dbReference type="Proteomes" id="UP000601361"/>
    </source>
</evidence>
<dbReference type="Proteomes" id="UP000601361">
    <property type="component" value="Unassembled WGS sequence"/>
</dbReference>
<dbReference type="InterPro" id="IPR008969">
    <property type="entry name" value="CarboxyPept-like_regulatory"/>
</dbReference>
<dbReference type="Pfam" id="PF13715">
    <property type="entry name" value="CarbopepD_reg_2"/>
    <property type="match status" value="1"/>
</dbReference>
<comment type="caution">
    <text evidence="1">The sequence shown here is derived from an EMBL/GenBank/DDBJ whole genome shotgun (WGS) entry which is preliminary data.</text>
</comment>
<organism evidence="1 2">
    <name type="scientific">Hymenobacter glacieicola</name>
    <dbReference type="NCBI Taxonomy" id="1562124"/>
    <lineage>
        <taxon>Bacteria</taxon>
        <taxon>Pseudomonadati</taxon>
        <taxon>Bacteroidota</taxon>
        <taxon>Cytophagia</taxon>
        <taxon>Cytophagales</taxon>
        <taxon>Hymenobacteraceae</taxon>
        <taxon>Hymenobacter</taxon>
    </lineage>
</organism>
<sequence>MPRPILTVPQPCHESWAAMTPAAQGRHCAACSKVVVDFTRMSDAELLAYLSQAKGTTCGRFTGHQLNRPLRAPAMATRWWQIGAALAVLSVGVAAAPVAAQTKNAPVEQRITMGMLPITADLLVPQTIISGWVTDAAGTHLPGVTVLVQGTTTGVSTGPDGSFALSLPATNQPIVLLFSSIGFEPRQVTVQPSSGTSAVTVELTMDYTVMGLMYAPHWYTPRGLWQRLTQLLQR</sequence>
<gene>
    <name evidence="1" type="ORF">GCM10011378_20490</name>
</gene>
<name>A0ABQ1WSY4_9BACT</name>
<keyword evidence="2" id="KW-1185">Reference proteome</keyword>
<evidence type="ECO:0000313" key="1">
    <source>
        <dbReference type="EMBL" id="GGG44088.1"/>
    </source>
</evidence>
<dbReference type="EMBL" id="BMGS01000005">
    <property type="protein sequence ID" value="GGG44088.1"/>
    <property type="molecule type" value="Genomic_DNA"/>
</dbReference>